<comment type="caution">
    <text evidence="2">The sequence shown here is derived from an EMBL/GenBank/DDBJ whole genome shotgun (WGS) entry which is preliminary data.</text>
</comment>
<keyword evidence="3" id="KW-1185">Reference proteome</keyword>
<dbReference type="GO" id="GO:0016787">
    <property type="term" value="F:hydrolase activity"/>
    <property type="evidence" value="ECO:0007669"/>
    <property type="project" value="UniProtKB-KW"/>
</dbReference>
<evidence type="ECO:0000313" key="3">
    <source>
        <dbReference type="Proteomes" id="UP000571183"/>
    </source>
</evidence>
<sequence length="118" mass="13104">MMRVCSVTGCPNIYPASEGSQCKTHRRAADRARGTAAQRGYRGKGHQGFRNQVLERDTVCVICETRQATEADHYPYSRKELVDYGLNPNDPSFGRGLCATCHKKETAKAQPGGWQLTK</sequence>
<feature type="region of interest" description="Disordered" evidence="1">
    <location>
        <begin position="24"/>
        <end position="48"/>
    </location>
</feature>
<keyword evidence="2" id="KW-0378">Hydrolase</keyword>
<name>A0A840DRC3_9MICO</name>
<dbReference type="AlphaFoldDB" id="A0A840DRC3"/>
<organism evidence="2 3">
    <name type="scientific">Canibacter oris</name>
    <dbReference type="NCBI Taxonomy" id="1365628"/>
    <lineage>
        <taxon>Bacteria</taxon>
        <taxon>Bacillati</taxon>
        <taxon>Actinomycetota</taxon>
        <taxon>Actinomycetes</taxon>
        <taxon>Micrococcales</taxon>
        <taxon>Microbacteriaceae</taxon>
        <taxon>Canibacter</taxon>
    </lineage>
</organism>
<evidence type="ECO:0000256" key="1">
    <source>
        <dbReference type="SAM" id="MobiDB-lite"/>
    </source>
</evidence>
<protein>
    <submittedName>
        <fullName evidence="2">5-methylcytosine-specific restriction protein A</fullName>
        <ecNumber evidence="2">3.1.21.-</ecNumber>
    </submittedName>
</protein>
<dbReference type="Proteomes" id="UP000571183">
    <property type="component" value="Unassembled WGS sequence"/>
</dbReference>
<evidence type="ECO:0000313" key="2">
    <source>
        <dbReference type="EMBL" id="MBB4072059.1"/>
    </source>
</evidence>
<dbReference type="EMBL" id="JACIFD010000014">
    <property type="protein sequence ID" value="MBB4072059.1"/>
    <property type="molecule type" value="Genomic_DNA"/>
</dbReference>
<gene>
    <name evidence="2" type="ORF">F5897_001382</name>
</gene>
<proteinExistence type="predicted"/>
<accession>A0A840DRC3</accession>
<reference evidence="2" key="1">
    <citation type="submission" date="2020-08" db="EMBL/GenBank/DDBJ databases">
        <title>Sequencing the genomes of 1000 actinobacteria strains.</title>
        <authorList>
            <person name="Klenk H.-P."/>
        </authorList>
    </citation>
    <scope>NUCLEOTIDE SEQUENCE [LARGE SCALE GENOMIC DNA]</scope>
    <source>
        <strain evidence="2">DSM 27064</strain>
    </source>
</reference>
<dbReference type="EC" id="3.1.21.-" evidence="2"/>